<keyword evidence="3 5" id="KW-1133">Transmembrane helix</keyword>
<feature type="transmembrane region" description="Helical" evidence="5">
    <location>
        <begin position="33"/>
        <end position="54"/>
    </location>
</feature>
<feature type="transmembrane region" description="Helical" evidence="5">
    <location>
        <begin position="105"/>
        <end position="127"/>
    </location>
</feature>
<dbReference type="PROSITE" id="PS50262">
    <property type="entry name" value="G_PROTEIN_RECEP_F1_2"/>
    <property type="match status" value="1"/>
</dbReference>
<evidence type="ECO:0000259" key="6">
    <source>
        <dbReference type="PROSITE" id="PS50262"/>
    </source>
</evidence>
<keyword evidence="2 5" id="KW-0812">Transmembrane</keyword>
<feature type="transmembrane region" description="Helical" evidence="5">
    <location>
        <begin position="66"/>
        <end position="93"/>
    </location>
</feature>
<dbReference type="InterPro" id="IPR017452">
    <property type="entry name" value="GPCR_Rhodpsn_7TM"/>
</dbReference>
<keyword evidence="7" id="KW-1185">Reference proteome</keyword>
<accession>A0A1I8B5R4</accession>
<dbReference type="WBParaSite" id="MhA1_Contig1432.frz3.gene1">
    <property type="protein sequence ID" value="MhA1_Contig1432.frz3.gene1"/>
    <property type="gene ID" value="MhA1_Contig1432.frz3.gene1"/>
</dbReference>
<proteinExistence type="predicted"/>
<dbReference type="AlphaFoldDB" id="A0A1I8B5R4"/>
<keyword evidence="4 5" id="KW-0472">Membrane</keyword>
<feature type="domain" description="G-protein coupled receptors family 1 profile" evidence="6">
    <location>
        <begin position="45"/>
        <end position="137"/>
    </location>
</feature>
<evidence type="ECO:0000256" key="1">
    <source>
        <dbReference type="ARBA" id="ARBA00004370"/>
    </source>
</evidence>
<dbReference type="Proteomes" id="UP000095281">
    <property type="component" value="Unplaced"/>
</dbReference>
<dbReference type="GO" id="GO:0016020">
    <property type="term" value="C:membrane"/>
    <property type="evidence" value="ECO:0007669"/>
    <property type="project" value="UniProtKB-SubCell"/>
</dbReference>
<reference evidence="8" key="1">
    <citation type="submission" date="2016-11" db="UniProtKB">
        <authorList>
            <consortium name="WormBaseParasite"/>
        </authorList>
    </citation>
    <scope>IDENTIFICATION</scope>
</reference>
<name>A0A1I8B5R4_MELHA</name>
<dbReference type="SUPFAM" id="SSF81321">
    <property type="entry name" value="Family A G protein-coupled receptor-like"/>
    <property type="match status" value="1"/>
</dbReference>
<evidence type="ECO:0000256" key="2">
    <source>
        <dbReference type="ARBA" id="ARBA00022692"/>
    </source>
</evidence>
<evidence type="ECO:0000313" key="8">
    <source>
        <dbReference type="WBParaSite" id="MhA1_Contig1432.frz3.gene1"/>
    </source>
</evidence>
<sequence>MLNVSSVRLPTRDPTYLAYKDAGITFEFIFPPIIYSLIALFGIPLNFSVCYITIKYRKQYSTFKSNTAILLLLNSIFEILNLTEYFFHLAIALSGKNIIPFGEAIYFQIHSLVGYLSAVFMFISLSFDRFLAAAFPI</sequence>
<organism evidence="7 8">
    <name type="scientific">Meloidogyne hapla</name>
    <name type="common">Root-knot nematode worm</name>
    <dbReference type="NCBI Taxonomy" id="6305"/>
    <lineage>
        <taxon>Eukaryota</taxon>
        <taxon>Metazoa</taxon>
        <taxon>Ecdysozoa</taxon>
        <taxon>Nematoda</taxon>
        <taxon>Chromadorea</taxon>
        <taxon>Rhabditida</taxon>
        <taxon>Tylenchina</taxon>
        <taxon>Tylenchomorpha</taxon>
        <taxon>Tylenchoidea</taxon>
        <taxon>Meloidogynidae</taxon>
        <taxon>Meloidogyninae</taxon>
        <taxon>Meloidogyne</taxon>
    </lineage>
</organism>
<evidence type="ECO:0000256" key="5">
    <source>
        <dbReference type="SAM" id="Phobius"/>
    </source>
</evidence>
<evidence type="ECO:0000256" key="3">
    <source>
        <dbReference type="ARBA" id="ARBA00022989"/>
    </source>
</evidence>
<evidence type="ECO:0000256" key="4">
    <source>
        <dbReference type="ARBA" id="ARBA00023136"/>
    </source>
</evidence>
<evidence type="ECO:0000313" key="7">
    <source>
        <dbReference type="Proteomes" id="UP000095281"/>
    </source>
</evidence>
<comment type="subcellular location">
    <subcellularLocation>
        <location evidence="1">Membrane</location>
    </subcellularLocation>
</comment>
<protein>
    <submittedName>
        <fullName evidence="8">G_PROTEIN_RECEP_F1_2 domain-containing protein</fullName>
    </submittedName>
</protein>
<dbReference type="Gene3D" id="1.20.1070.10">
    <property type="entry name" value="Rhodopsin 7-helix transmembrane proteins"/>
    <property type="match status" value="1"/>
</dbReference>